<protein>
    <submittedName>
        <fullName evidence="1">Uncharacterized protein</fullName>
    </submittedName>
</protein>
<dbReference type="EMBL" id="QXGC01000111">
    <property type="protein sequence ID" value="KAE9249201.1"/>
    <property type="molecule type" value="Genomic_DNA"/>
</dbReference>
<gene>
    <name evidence="1" type="ORF">PF004_g3495</name>
</gene>
<evidence type="ECO:0000313" key="1">
    <source>
        <dbReference type="EMBL" id="KAE9249201.1"/>
    </source>
</evidence>
<dbReference type="AlphaFoldDB" id="A0A6G0PLQ7"/>
<dbReference type="Proteomes" id="UP000476176">
    <property type="component" value="Unassembled WGS sequence"/>
</dbReference>
<sequence>MPSSRRSYSITDILSILDEYEPGIQGRDFHALGRRHGVSASTIRGWWSKRAELTAASRDRRVATRIARRLNGGGRRSDYSELEERLHECLPTGKAKDYGLKTRTSDCKLPTSTVSFTAMVPSASRRWSYQEFYRKKYDAYVGLALRDPSLQTKAENPKVPRYDTAAQWTLDWIDSKSAADVKKSFALCGIGAQEVFSMDKLPPPPAQGHPQPRLRRERVTYCVPASRERRSGEGAGSRVFAGLVHPRTSLFCCLSCGLAMSPHEYASMLTTYMATLGDLVGLLDAEYLASVRDGHVRARDLCSVQDARLEHCPENSG</sequence>
<proteinExistence type="predicted"/>
<accession>A0A6G0PLQ7</accession>
<name>A0A6G0PLQ7_9STRA</name>
<comment type="caution">
    <text evidence="1">The sequence shown here is derived from an EMBL/GenBank/DDBJ whole genome shotgun (WGS) entry which is preliminary data.</text>
</comment>
<reference evidence="1 2" key="1">
    <citation type="submission" date="2018-09" db="EMBL/GenBank/DDBJ databases">
        <title>Genomic investigation of the strawberry pathogen Phytophthora fragariae indicates pathogenicity is determined by transcriptional variation in three key races.</title>
        <authorList>
            <person name="Adams T.M."/>
            <person name="Armitage A.D."/>
            <person name="Sobczyk M.K."/>
            <person name="Bates H.J."/>
            <person name="Dunwell J.M."/>
            <person name="Nellist C.F."/>
            <person name="Harrison R.J."/>
        </authorList>
    </citation>
    <scope>NUCLEOTIDE SEQUENCE [LARGE SCALE GENOMIC DNA]</scope>
    <source>
        <strain evidence="1 2">BC-23</strain>
    </source>
</reference>
<organism evidence="1 2">
    <name type="scientific">Phytophthora fragariae</name>
    <dbReference type="NCBI Taxonomy" id="53985"/>
    <lineage>
        <taxon>Eukaryota</taxon>
        <taxon>Sar</taxon>
        <taxon>Stramenopiles</taxon>
        <taxon>Oomycota</taxon>
        <taxon>Peronosporomycetes</taxon>
        <taxon>Peronosporales</taxon>
        <taxon>Peronosporaceae</taxon>
        <taxon>Phytophthora</taxon>
    </lineage>
</organism>
<evidence type="ECO:0000313" key="2">
    <source>
        <dbReference type="Proteomes" id="UP000476176"/>
    </source>
</evidence>